<proteinExistence type="predicted"/>
<name>A0A132B4X4_MOLSC</name>
<evidence type="ECO:0000256" key="1">
    <source>
        <dbReference type="SAM" id="MobiDB-lite"/>
    </source>
</evidence>
<dbReference type="AlphaFoldDB" id="A0A132B4X4"/>
<feature type="compositionally biased region" description="Pro residues" evidence="1">
    <location>
        <begin position="1"/>
        <end position="10"/>
    </location>
</feature>
<reference evidence="3 4" key="1">
    <citation type="submission" date="2015-10" db="EMBL/GenBank/DDBJ databases">
        <title>Full genome of DAOMC 229536 Phialocephala scopiformis, a fungal endophyte of spruce producing the potent anti-insectan compound rugulosin.</title>
        <authorList>
            <consortium name="DOE Joint Genome Institute"/>
            <person name="Walker A.K."/>
            <person name="Frasz S.L."/>
            <person name="Seifert K.A."/>
            <person name="Miller J.D."/>
            <person name="Mondo S.J."/>
            <person name="Labutti K."/>
            <person name="Lipzen A."/>
            <person name="Dockter R."/>
            <person name="Kennedy M."/>
            <person name="Grigoriev I.V."/>
            <person name="Spatafora J.W."/>
        </authorList>
    </citation>
    <scope>NUCLEOTIDE SEQUENCE [LARGE SCALE GENOMIC DNA]</scope>
    <source>
        <strain evidence="3 4">CBS 120377</strain>
    </source>
</reference>
<dbReference type="RefSeq" id="XP_018061815.1">
    <property type="nucleotide sequence ID" value="XM_018213694.1"/>
</dbReference>
<evidence type="ECO:0000313" key="4">
    <source>
        <dbReference type="Proteomes" id="UP000070700"/>
    </source>
</evidence>
<feature type="domain" description="L-tryptophan decarboxylase PsiD-like" evidence="2">
    <location>
        <begin position="102"/>
        <end position="155"/>
    </location>
</feature>
<dbReference type="OrthoDB" id="5973539at2759"/>
<dbReference type="STRING" id="149040.A0A132B4X4"/>
<accession>A0A132B4X4</accession>
<keyword evidence="4" id="KW-1185">Reference proteome</keyword>
<evidence type="ECO:0000313" key="3">
    <source>
        <dbReference type="EMBL" id="KUJ07460.1"/>
    </source>
</evidence>
<dbReference type="InParanoid" id="A0A132B4X4"/>
<dbReference type="Proteomes" id="UP000070700">
    <property type="component" value="Unassembled WGS sequence"/>
</dbReference>
<feature type="domain" description="L-tryptophan decarboxylase PsiD-like" evidence="2">
    <location>
        <begin position="55"/>
        <end position="96"/>
    </location>
</feature>
<dbReference type="InterPro" id="IPR022237">
    <property type="entry name" value="PsiD-like"/>
</dbReference>
<dbReference type="KEGG" id="psco:LY89DRAFT_677692"/>
<evidence type="ECO:0000259" key="2">
    <source>
        <dbReference type="Pfam" id="PF12588"/>
    </source>
</evidence>
<protein>
    <recommendedName>
        <fullName evidence="2">L-tryptophan decarboxylase PsiD-like domain-containing protein</fullName>
    </recommendedName>
</protein>
<feature type="region of interest" description="Disordered" evidence="1">
    <location>
        <begin position="1"/>
        <end position="22"/>
    </location>
</feature>
<dbReference type="EMBL" id="KQ947439">
    <property type="protein sequence ID" value="KUJ07460.1"/>
    <property type="molecule type" value="Genomic_DNA"/>
</dbReference>
<dbReference type="GeneID" id="28823420"/>
<sequence length="170" mass="19447">MTATQYPPPERFGETSQSPNIPRHRNWLPGDAGLIQTWVHKIIEEVAAPPNPFVPIISEFQDLIDSDPAIYILFHSMFDEVPPKYKDPELPSNAIQRHEYKNLEGGNATFLNPKVNAMFKKLFNEWAQFLESPDSTTVLNTSKDGWFGPAAMEEMRHASRGDSNWKFEDE</sequence>
<organism evidence="3 4">
    <name type="scientific">Mollisia scopiformis</name>
    <name type="common">Conifer needle endophyte fungus</name>
    <name type="synonym">Phialocephala scopiformis</name>
    <dbReference type="NCBI Taxonomy" id="149040"/>
    <lineage>
        <taxon>Eukaryota</taxon>
        <taxon>Fungi</taxon>
        <taxon>Dikarya</taxon>
        <taxon>Ascomycota</taxon>
        <taxon>Pezizomycotina</taxon>
        <taxon>Leotiomycetes</taxon>
        <taxon>Helotiales</taxon>
        <taxon>Mollisiaceae</taxon>
        <taxon>Mollisia</taxon>
    </lineage>
</organism>
<gene>
    <name evidence="3" type="ORF">LY89DRAFT_677692</name>
</gene>
<dbReference type="Pfam" id="PF12588">
    <property type="entry name" value="PSDC"/>
    <property type="match status" value="2"/>
</dbReference>